<evidence type="ECO:0000256" key="12">
    <source>
        <dbReference type="RuleBase" id="RU003981"/>
    </source>
</evidence>
<gene>
    <name evidence="15" type="ORF">M436DRAFT_57308</name>
</gene>
<evidence type="ECO:0000256" key="2">
    <source>
        <dbReference type="ARBA" id="ARBA00008609"/>
    </source>
</evidence>
<dbReference type="InterPro" id="IPR006223">
    <property type="entry name" value="GcvT"/>
</dbReference>
<comment type="subcellular location">
    <subcellularLocation>
        <location evidence="1 12">Mitochondrion</location>
    </subcellularLocation>
</comment>
<dbReference type="GO" id="GO:0008483">
    <property type="term" value="F:transaminase activity"/>
    <property type="evidence" value="ECO:0007669"/>
    <property type="project" value="UniProtKB-KW"/>
</dbReference>
<evidence type="ECO:0000256" key="6">
    <source>
        <dbReference type="ARBA" id="ARBA00022679"/>
    </source>
</evidence>
<organism evidence="15 16">
    <name type="scientific">Aureobasidium namibiae CBS 147.97</name>
    <dbReference type="NCBI Taxonomy" id="1043004"/>
    <lineage>
        <taxon>Eukaryota</taxon>
        <taxon>Fungi</taxon>
        <taxon>Dikarya</taxon>
        <taxon>Ascomycota</taxon>
        <taxon>Pezizomycotina</taxon>
        <taxon>Dothideomycetes</taxon>
        <taxon>Dothideomycetidae</taxon>
        <taxon>Dothideales</taxon>
        <taxon>Saccotheciaceae</taxon>
        <taxon>Aureobasidium</taxon>
    </lineage>
</organism>
<keyword evidence="6 12" id="KW-0808">Transferase</keyword>
<name>A0A074WBN1_9PEZI</name>
<dbReference type="GO" id="GO:0005739">
    <property type="term" value="C:mitochondrion"/>
    <property type="evidence" value="ECO:0007669"/>
    <property type="project" value="UniProtKB-SubCell"/>
</dbReference>
<dbReference type="GO" id="GO:0004047">
    <property type="term" value="F:aminomethyltransferase activity"/>
    <property type="evidence" value="ECO:0007669"/>
    <property type="project" value="UniProtKB-EC"/>
</dbReference>
<dbReference type="PANTHER" id="PTHR43757">
    <property type="entry name" value="AMINOMETHYLTRANSFERASE"/>
    <property type="match status" value="1"/>
</dbReference>
<feature type="domain" description="GCVT N-terminal" evidence="13">
    <location>
        <begin position="68"/>
        <end position="341"/>
    </location>
</feature>
<proteinExistence type="inferred from homology"/>
<keyword evidence="5 12" id="KW-0032">Aminotransferase</keyword>
<dbReference type="GO" id="GO:0006546">
    <property type="term" value="P:glycine catabolic process"/>
    <property type="evidence" value="ECO:0007669"/>
    <property type="project" value="InterPro"/>
</dbReference>
<dbReference type="Gene3D" id="3.30.70.1400">
    <property type="entry name" value="Aminomethyltransferase beta-barrel domains"/>
    <property type="match status" value="1"/>
</dbReference>
<keyword evidence="16" id="KW-1185">Reference proteome</keyword>
<comment type="catalytic activity">
    <reaction evidence="10 12">
        <text>N(6)-[(R)-S(8)-aminomethyldihydrolipoyl]-L-lysyl-[protein] + (6S)-5,6,7,8-tetrahydrofolate = N(6)-[(R)-dihydrolipoyl]-L-lysyl-[protein] + (6R)-5,10-methylene-5,6,7,8-tetrahydrofolate + NH4(+)</text>
        <dbReference type="Rhea" id="RHEA:16945"/>
        <dbReference type="Rhea" id="RHEA-COMP:10475"/>
        <dbReference type="Rhea" id="RHEA-COMP:10492"/>
        <dbReference type="ChEBI" id="CHEBI:15636"/>
        <dbReference type="ChEBI" id="CHEBI:28938"/>
        <dbReference type="ChEBI" id="CHEBI:57453"/>
        <dbReference type="ChEBI" id="CHEBI:83100"/>
        <dbReference type="ChEBI" id="CHEBI:83143"/>
        <dbReference type="EC" id="2.1.2.10"/>
    </reaction>
</comment>
<dbReference type="InterPro" id="IPR029043">
    <property type="entry name" value="GcvT/YgfZ_C"/>
</dbReference>
<dbReference type="FunFam" id="4.10.1250.10:FF:000002">
    <property type="entry name" value="Aminomethyltransferase"/>
    <property type="match status" value="1"/>
</dbReference>
<evidence type="ECO:0000256" key="3">
    <source>
        <dbReference type="ARBA" id="ARBA00011690"/>
    </source>
</evidence>
<dbReference type="NCBIfam" id="TIGR00528">
    <property type="entry name" value="gcvT"/>
    <property type="match status" value="1"/>
</dbReference>
<comment type="subunit">
    <text evidence="3 12">The glycine cleavage system is composed of four proteins: P, T, L and H.</text>
</comment>
<evidence type="ECO:0000256" key="5">
    <source>
        <dbReference type="ARBA" id="ARBA00022576"/>
    </source>
</evidence>
<evidence type="ECO:0000313" key="15">
    <source>
        <dbReference type="EMBL" id="KEQ68984.1"/>
    </source>
</evidence>
<evidence type="ECO:0000256" key="7">
    <source>
        <dbReference type="ARBA" id="ARBA00022946"/>
    </source>
</evidence>
<dbReference type="GO" id="GO:0005960">
    <property type="term" value="C:glycine cleavage complex"/>
    <property type="evidence" value="ECO:0007669"/>
    <property type="project" value="InterPro"/>
</dbReference>
<dbReference type="EC" id="2.1.2.10" evidence="4 12"/>
<evidence type="ECO:0000256" key="1">
    <source>
        <dbReference type="ARBA" id="ARBA00004173"/>
    </source>
</evidence>
<dbReference type="STRING" id="1043004.A0A074WBN1"/>
<dbReference type="InterPro" id="IPR013977">
    <property type="entry name" value="GcvT_C"/>
</dbReference>
<evidence type="ECO:0000259" key="13">
    <source>
        <dbReference type="Pfam" id="PF01571"/>
    </source>
</evidence>
<evidence type="ECO:0000256" key="4">
    <source>
        <dbReference type="ARBA" id="ARBA00012616"/>
    </source>
</evidence>
<reference evidence="15 16" key="1">
    <citation type="journal article" date="2014" name="BMC Genomics">
        <title>Genome sequencing of four Aureobasidium pullulans varieties: biotechnological potential, stress tolerance, and description of new species.</title>
        <authorList>
            <person name="Gostin Ar C."/>
            <person name="Ohm R.A."/>
            <person name="Kogej T."/>
            <person name="Sonjak S."/>
            <person name="Turk M."/>
            <person name="Zajc J."/>
            <person name="Zalar P."/>
            <person name="Grube M."/>
            <person name="Sun H."/>
            <person name="Han J."/>
            <person name="Sharma A."/>
            <person name="Chiniquy J."/>
            <person name="Ngan C.Y."/>
            <person name="Lipzen A."/>
            <person name="Barry K."/>
            <person name="Grigoriev I.V."/>
            <person name="Gunde-Cimerman N."/>
        </authorList>
    </citation>
    <scope>NUCLEOTIDE SEQUENCE [LARGE SCALE GENOMIC DNA]</scope>
    <source>
        <strain evidence="15 16">CBS 147.97</strain>
    </source>
</reference>
<dbReference type="InterPro" id="IPR027266">
    <property type="entry name" value="TrmE/GcvT-like"/>
</dbReference>
<accession>A0A074WBN1</accession>
<dbReference type="InterPro" id="IPR028896">
    <property type="entry name" value="GcvT/YgfZ/DmdA"/>
</dbReference>
<dbReference type="FunFam" id="3.30.70.1400:FF:000001">
    <property type="entry name" value="Aminomethyltransferase"/>
    <property type="match status" value="1"/>
</dbReference>
<dbReference type="HOGENOM" id="CLU_007884_10_0_1"/>
<dbReference type="Gene3D" id="2.40.30.110">
    <property type="entry name" value="Aminomethyltransferase beta-barrel domains"/>
    <property type="match status" value="1"/>
</dbReference>
<dbReference type="Proteomes" id="UP000027730">
    <property type="component" value="Unassembled WGS sequence"/>
</dbReference>
<dbReference type="SUPFAM" id="SSF101790">
    <property type="entry name" value="Aminomethyltransferase beta-barrel domain"/>
    <property type="match status" value="1"/>
</dbReference>
<evidence type="ECO:0000313" key="16">
    <source>
        <dbReference type="Proteomes" id="UP000027730"/>
    </source>
</evidence>
<dbReference type="SUPFAM" id="SSF103025">
    <property type="entry name" value="Folate-binding domain"/>
    <property type="match status" value="1"/>
</dbReference>
<keyword evidence="7 12" id="KW-0809">Transit peptide</keyword>
<dbReference type="RefSeq" id="XP_013423163.1">
    <property type="nucleotide sequence ID" value="XM_013567709.1"/>
</dbReference>
<evidence type="ECO:0000259" key="14">
    <source>
        <dbReference type="Pfam" id="PF08669"/>
    </source>
</evidence>
<dbReference type="AlphaFoldDB" id="A0A074WBN1"/>
<evidence type="ECO:0000256" key="11">
    <source>
        <dbReference type="PIRSR" id="PIRSR006487-1"/>
    </source>
</evidence>
<evidence type="ECO:0000256" key="9">
    <source>
        <dbReference type="ARBA" id="ARBA00031395"/>
    </source>
</evidence>
<evidence type="ECO:0000256" key="8">
    <source>
        <dbReference type="ARBA" id="ARBA00023128"/>
    </source>
</evidence>
<evidence type="ECO:0000256" key="10">
    <source>
        <dbReference type="ARBA" id="ARBA00047665"/>
    </source>
</evidence>
<comment type="similarity">
    <text evidence="2 12">Belongs to the GcvT family.</text>
</comment>
<dbReference type="NCBIfam" id="NF001567">
    <property type="entry name" value="PRK00389.1"/>
    <property type="match status" value="1"/>
</dbReference>
<feature type="domain" description="Aminomethyltransferase C-terminal" evidence="14">
    <location>
        <begin position="373"/>
        <end position="450"/>
    </location>
</feature>
<dbReference type="EMBL" id="KL584724">
    <property type="protein sequence ID" value="KEQ68984.1"/>
    <property type="molecule type" value="Genomic_DNA"/>
</dbReference>
<dbReference type="Gene3D" id="3.30.1360.120">
    <property type="entry name" value="Probable tRNA modification gtpase trme, domain 1"/>
    <property type="match status" value="1"/>
</dbReference>
<comment type="function">
    <text evidence="12">The glycine cleavage system catalyzes the degradation of glycine.</text>
</comment>
<dbReference type="GeneID" id="25412467"/>
<dbReference type="PANTHER" id="PTHR43757:SF2">
    <property type="entry name" value="AMINOMETHYLTRANSFERASE, MITOCHONDRIAL"/>
    <property type="match status" value="1"/>
</dbReference>
<dbReference type="PIRSF" id="PIRSF006487">
    <property type="entry name" value="GcvT"/>
    <property type="match status" value="1"/>
</dbReference>
<sequence>MSAIRSSIRAATPFLRSARPNALYRAPIGPCASTARLRRSPNQICRVTPAAVRSYASSSEQANAKTSLYDLHVSKGAKMVPFGGYMMPVQYSDLGVGESHKWTREKASLFDVSHMVQYHFTGPGATAFLEKITPADLQALPPHQSTLSALLHPQTGGIVDDTIITRLDKDKFYVVTNAGCREKDAAFFTANLDAWNNANQPRVDKTELKNQGLVALQGPLSAEILQGVLAPSSDNIDLKSIHFGTSKFLTLRFASGEASSPVLASRGGYTGEDGFEISIAPEDTVAVTELLLSAGGPEKLRLAGLGARDSLRLEAGMCLYGHDLDDSTTPVEGALGWIVAKSRRSAPRNEFNGAEVILPQLIPVSKGGKGVPRRRVGLLVEGAPAREGAQIVDAEGNAIGVVTSGCPSPTLKKNIAMGYVKDGQHKSGTELGVVVRGKTRKATVTKMPFVTSKYWKGGISPA</sequence>
<keyword evidence="8 12" id="KW-0496">Mitochondrion</keyword>
<dbReference type="Gene3D" id="4.10.1250.10">
    <property type="entry name" value="Aminomethyltransferase fragment"/>
    <property type="match status" value="1"/>
</dbReference>
<protein>
    <recommendedName>
        <fullName evidence="4 12">Aminomethyltransferase</fullName>
        <ecNumber evidence="4 12">2.1.2.10</ecNumber>
    </recommendedName>
    <alternativeName>
        <fullName evidence="9 12">Glycine cleavage system T protein</fullName>
    </alternativeName>
</protein>
<feature type="binding site" evidence="11">
    <location>
        <position position="276"/>
    </location>
    <ligand>
        <name>substrate</name>
    </ligand>
</feature>
<dbReference type="OrthoDB" id="10263536at2759"/>
<dbReference type="InterPro" id="IPR006222">
    <property type="entry name" value="GCVT_N"/>
</dbReference>
<dbReference type="Pfam" id="PF08669">
    <property type="entry name" value="GCV_T_C"/>
    <property type="match status" value="1"/>
</dbReference>
<dbReference type="Pfam" id="PF01571">
    <property type="entry name" value="GCV_T"/>
    <property type="match status" value="1"/>
</dbReference>
<dbReference type="FunFam" id="2.40.30.110:FF:000002">
    <property type="entry name" value="Aminomethyltransferase"/>
    <property type="match status" value="1"/>
</dbReference>